<feature type="region of interest" description="Disordered" evidence="1">
    <location>
        <begin position="172"/>
        <end position="214"/>
    </location>
</feature>
<dbReference type="AlphaFoldDB" id="A0A1Y2ENI8"/>
<name>A0A1Y2ENI8_9BASI</name>
<dbReference type="OrthoDB" id="3029958at2759"/>
<comment type="caution">
    <text evidence="2">The sequence shown here is derived from an EMBL/GenBank/DDBJ whole genome shotgun (WGS) entry which is preliminary data.</text>
</comment>
<protein>
    <submittedName>
        <fullName evidence="2">Uncharacterized protein</fullName>
    </submittedName>
</protein>
<dbReference type="InParanoid" id="A0A1Y2ENI8"/>
<reference evidence="2 3" key="1">
    <citation type="submission" date="2016-07" db="EMBL/GenBank/DDBJ databases">
        <title>Pervasive Adenine N6-methylation of Active Genes in Fungi.</title>
        <authorList>
            <consortium name="DOE Joint Genome Institute"/>
            <person name="Mondo S.J."/>
            <person name="Dannebaum R.O."/>
            <person name="Kuo R.C."/>
            <person name="Labutti K."/>
            <person name="Haridas S."/>
            <person name="Kuo A."/>
            <person name="Salamov A."/>
            <person name="Ahrendt S.R."/>
            <person name="Lipzen A."/>
            <person name="Sullivan W."/>
            <person name="Andreopoulos W.B."/>
            <person name="Clum A."/>
            <person name="Lindquist E."/>
            <person name="Daum C."/>
            <person name="Ramamoorthy G.K."/>
            <person name="Gryganskyi A."/>
            <person name="Culley D."/>
            <person name="Magnuson J.K."/>
            <person name="James T.Y."/>
            <person name="O'Malley M.A."/>
            <person name="Stajich J.E."/>
            <person name="Spatafora J.W."/>
            <person name="Visel A."/>
            <person name="Grigoriev I.V."/>
        </authorList>
    </citation>
    <scope>NUCLEOTIDE SEQUENCE [LARGE SCALE GENOMIC DNA]</scope>
    <source>
        <strain evidence="2 3">62-1032</strain>
    </source>
</reference>
<evidence type="ECO:0000313" key="3">
    <source>
        <dbReference type="Proteomes" id="UP000193467"/>
    </source>
</evidence>
<organism evidence="2 3">
    <name type="scientific">Leucosporidium creatinivorum</name>
    <dbReference type="NCBI Taxonomy" id="106004"/>
    <lineage>
        <taxon>Eukaryota</taxon>
        <taxon>Fungi</taxon>
        <taxon>Dikarya</taxon>
        <taxon>Basidiomycota</taxon>
        <taxon>Pucciniomycotina</taxon>
        <taxon>Microbotryomycetes</taxon>
        <taxon>Leucosporidiales</taxon>
        <taxon>Leucosporidium</taxon>
    </lineage>
</organism>
<proteinExistence type="predicted"/>
<evidence type="ECO:0000313" key="2">
    <source>
        <dbReference type="EMBL" id="ORY73117.1"/>
    </source>
</evidence>
<dbReference type="Proteomes" id="UP000193467">
    <property type="component" value="Unassembled WGS sequence"/>
</dbReference>
<sequence>MGKGLNQRSAARWLQRAANAREIEEVLSAYVFCKMRAGTTPAGTCRKLHLLQCYLFAINLGYLVNQYRETWDLLNSEVQHYDGGLVGATPTISSLGNELWNEVRRGNPTRSPSSLSLGLFKSRTRDSVSSEERVPRVRVREGAVASPDSEVDLNWGAAGPGAAILLRSARVTEGPRRHDRGAGEASSASRLPVYEAQGEEVVRRDSVDELPLYA</sequence>
<gene>
    <name evidence="2" type="ORF">BCR35DRAFT_333835</name>
</gene>
<keyword evidence="3" id="KW-1185">Reference proteome</keyword>
<dbReference type="EMBL" id="MCGR01000048">
    <property type="protein sequence ID" value="ORY73117.1"/>
    <property type="molecule type" value="Genomic_DNA"/>
</dbReference>
<evidence type="ECO:0000256" key="1">
    <source>
        <dbReference type="SAM" id="MobiDB-lite"/>
    </source>
</evidence>
<feature type="compositionally biased region" description="Basic and acidic residues" evidence="1">
    <location>
        <begin position="173"/>
        <end position="182"/>
    </location>
</feature>
<accession>A0A1Y2ENI8</accession>